<dbReference type="InterPro" id="IPR039422">
    <property type="entry name" value="MarR/SlyA-like"/>
</dbReference>
<dbReference type="PRINTS" id="PR00598">
    <property type="entry name" value="HTHMARR"/>
</dbReference>
<feature type="region of interest" description="Disordered" evidence="1">
    <location>
        <begin position="152"/>
        <end position="184"/>
    </location>
</feature>
<dbReference type="PROSITE" id="PS50995">
    <property type="entry name" value="HTH_MARR_2"/>
    <property type="match status" value="1"/>
</dbReference>
<dbReference type="PANTHER" id="PTHR33164">
    <property type="entry name" value="TRANSCRIPTIONAL REGULATOR, MARR FAMILY"/>
    <property type="match status" value="1"/>
</dbReference>
<sequence>MTGPLIDLSGAEPLEPERLQAYFALTEAASLLQHRVERHLRGEGDLSGVQFQILMRLASGDGRATMTELADGLVHSRSGLTYQAGLLEKAGLVTRAPSEQDERAVVVTITDEGVAVISRVLPGHIDVVRRSLLDQLSDDDVRRLAEMMARVRDHMRAEPPRSAAARRSPSRAPVSGEAGGPAQA</sequence>
<evidence type="ECO:0000313" key="4">
    <source>
        <dbReference type="Proteomes" id="UP000826651"/>
    </source>
</evidence>
<keyword evidence="4" id="KW-1185">Reference proteome</keyword>
<comment type="caution">
    <text evidence="3">The sequence shown here is derived from an EMBL/GenBank/DDBJ whole genome shotgun (WGS) entry which is preliminary data.</text>
</comment>
<accession>A0ABS7S8K9</accession>
<reference evidence="3 4" key="1">
    <citation type="submission" date="2021-04" db="EMBL/GenBank/DDBJ databases">
        <title>Ruania sp. nov., isolated from sandy soil of mangrove forest.</title>
        <authorList>
            <person name="Ge X."/>
            <person name="Huang R."/>
            <person name="Liu W."/>
        </authorList>
    </citation>
    <scope>NUCLEOTIDE SEQUENCE [LARGE SCALE GENOMIC DNA]</scope>
    <source>
        <strain evidence="3 4">N2-46</strain>
    </source>
</reference>
<dbReference type="Pfam" id="PF12802">
    <property type="entry name" value="MarR_2"/>
    <property type="match status" value="1"/>
</dbReference>
<name>A0ABS7S8K9_9MICO</name>
<proteinExistence type="predicted"/>
<dbReference type="RefSeq" id="WP_223405747.1">
    <property type="nucleotide sequence ID" value="NZ_JAGSHT010000010.1"/>
</dbReference>
<dbReference type="EMBL" id="JAGSHT010000010">
    <property type="protein sequence ID" value="MBZ2196679.1"/>
    <property type="molecule type" value="Genomic_DNA"/>
</dbReference>
<dbReference type="Proteomes" id="UP000826651">
    <property type="component" value="Unassembled WGS sequence"/>
</dbReference>
<gene>
    <name evidence="3" type="ORF">KCQ71_10980</name>
</gene>
<dbReference type="Gene3D" id="1.10.10.10">
    <property type="entry name" value="Winged helix-like DNA-binding domain superfamily/Winged helix DNA-binding domain"/>
    <property type="match status" value="1"/>
</dbReference>
<feature type="domain" description="HTH marR-type" evidence="2">
    <location>
        <begin position="18"/>
        <end position="153"/>
    </location>
</feature>
<feature type="compositionally biased region" description="Low complexity" evidence="1">
    <location>
        <begin position="160"/>
        <end position="175"/>
    </location>
</feature>
<dbReference type="PANTHER" id="PTHR33164:SF99">
    <property type="entry name" value="MARR FAMILY REGULATORY PROTEIN"/>
    <property type="match status" value="1"/>
</dbReference>
<dbReference type="SMART" id="SM00347">
    <property type="entry name" value="HTH_MARR"/>
    <property type="match status" value="1"/>
</dbReference>
<evidence type="ECO:0000256" key="1">
    <source>
        <dbReference type="SAM" id="MobiDB-lite"/>
    </source>
</evidence>
<organism evidence="3 4">
    <name type="scientific">Occultella gossypii</name>
    <dbReference type="NCBI Taxonomy" id="2800820"/>
    <lineage>
        <taxon>Bacteria</taxon>
        <taxon>Bacillati</taxon>
        <taxon>Actinomycetota</taxon>
        <taxon>Actinomycetes</taxon>
        <taxon>Micrococcales</taxon>
        <taxon>Ruaniaceae</taxon>
        <taxon>Occultella</taxon>
    </lineage>
</organism>
<evidence type="ECO:0000313" key="3">
    <source>
        <dbReference type="EMBL" id="MBZ2196679.1"/>
    </source>
</evidence>
<dbReference type="InterPro" id="IPR036388">
    <property type="entry name" value="WH-like_DNA-bd_sf"/>
</dbReference>
<evidence type="ECO:0000259" key="2">
    <source>
        <dbReference type="PROSITE" id="PS50995"/>
    </source>
</evidence>
<dbReference type="SUPFAM" id="SSF46785">
    <property type="entry name" value="Winged helix' DNA-binding domain"/>
    <property type="match status" value="1"/>
</dbReference>
<dbReference type="InterPro" id="IPR036390">
    <property type="entry name" value="WH_DNA-bd_sf"/>
</dbReference>
<protein>
    <submittedName>
        <fullName evidence="3">MarR family transcriptional regulator</fullName>
    </submittedName>
</protein>
<dbReference type="InterPro" id="IPR000835">
    <property type="entry name" value="HTH_MarR-typ"/>
</dbReference>